<evidence type="ECO:0000313" key="2">
    <source>
        <dbReference type="Proteomes" id="UP000287615"/>
    </source>
</evidence>
<evidence type="ECO:0000313" key="1">
    <source>
        <dbReference type="EMBL" id="RWX49021.1"/>
    </source>
</evidence>
<dbReference type="SUPFAM" id="SSF53850">
    <property type="entry name" value="Periplasmic binding protein-like II"/>
    <property type="match status" value="1"/>
</dbReference>
<dbReference type="Gene3D" id="3.40.190.10">
    <property type="entry name" value="Periplasmic binding protein-like II"/>
    <property type="match status" value="1"/>
</dbReference>
<accession>A0A444J7I0</accession>
<comment type="caution">
    <text evidence="1">The sequence shown here is derived from an EMBL/GenBank/DDBJ whole genome shotgun (WGS) entry which is preliminary data.</text>
</comment>
<reference evidence="1 2" key="1">
    <citation type="submission" date="2017-01" db="EMBL/GenBank/DDBJ databases">
        <title>The cable genome- insights into the physiology and evolution of filamentous bacteria capable of sulfide oxidation via long distance electron transfer.</title>
        <authorList>
            <person name="Schreiber L."/>
            <person name="Bjerg J.T."/>
            <person name="Boggild A."/>
            <person name="Van De Vossenberg J."/>
            <person name="Meysman F."/>
            <person name="Nielsen L.P."/>
            <person name="Schramm A."/>
            <person name="Kjeldsen K.U."/>
        </authorList>
    </citation>
    <scope>NUCLEOTIDE SEQUENCE [LARGE SCALE GENOMIC DNA]</scope>
    <source>
        <strain evidence="1">A3</strain>
    </source>
</reference>
<organism evidence="1 2">
    <name type="scientific">Candidatus Electrothrix marina</name>
    <dbReference type="NCBI Taxonomy" id="1859130"/>
    <lineage>
        <taxon>Bacteria</taxon>
        <taxon>Pseudomonadati</taxon>
        <taxon>Thermodesulfobacteriota</taxon>
        <taxon>Desulfobulbia</taxon>
        <taxon>Desulfobulbales</taxon>
        <taxon>Desulfobulbaceae</taxon>
        <taxon>Candidatus Electrothrix</taxon>
    </lineage>
</organism>
<protein>
    <submittedName>
        <fullName evidence="1">Microcin C transport system substrate-binding protein</fullName>
    </submittedName>
</protein>
<proteinExistence type="predicted"/>
<name>A0A444J7I0_9BACT</name>
<dbReference type="AlphaFoldDB" id="A0A444J7I0"/>
<dbReference type="Proteomes" id="UP000287615">
    <property type="component" value="Unassembled WGS sequence"/>
</dbReference>
<gene>
    <name evidence="1" type="ORF">VU00_12942</name>
</gene>
<dbReference type="Gene3D" id="3.10.105.10">
    <property type="entry name" value="Dipeptide-binding Protein, Domain 3"/>
    <property type="match status" value="1"/>
</dbReference>
<feature type="non-terminal residue" evidence="1">
    <location>
        <position position="1"/>
    </location>
</feature>
<dbReference type="EMBL" id="MTKR01000294">
    <property type="protein sequence ID" value="RWX49021.1"/>
    <property type="molecule type" value="Genomic_DNA"/>
</dbReference>
<sequence length="82" mass="9649">AGIQSPVVDSLVDSLIYAETQEELTAACKALDRVLWYGYYVVPNWYLAYHRLTFSSRFKQPKQLPVYYNPYALLYTWWFAGE</sequence>